<name>A0AAV9XL91_9PEZI</name>
<gene>
    <name evidence="2" type="ORF">TWF694_007480</name>
</gene>
<dbReference type="AlphaFoldDB" id="A0AAV9XL91"/>
<dbReference type="Proteomes" id="UP001365542">
    <property type="component" value="Unassembled WGS sequence"/>
</dbReference>
<evidence type="ECO:0000256" key="1">
    <source>
        <dbReference type="SAM" id="MobiDB-lite"/>
    </source>
</evidence>
<proteinExistence type="predicted"/>
<feature type="compositionally biased region" description="Polar residues" evidence="1">
    <location>
        <begin position="103"/>
        <end position="115"/>
    </location>
</feature>
<accession>A0AAV9XL91</accession>
<evidence type="ECO:0000313" key="3">
    <source>
        <dbReference type="Proteomes" id="UP001365542"/>
    </source>
</evidence>
<dbReference type="EMBL" id="JAVHJO010000003">
    <property type="protein sequence ID" value="KAK6541687.1"/>
    <property type="molecule type" value="Genomic_DNA"/>
</dbReference>
<reference evidence="2 3" key="1">
    <citation type="submission" date="2019-10" db="EMBL/GenBank/DDBJ databases">
        <authorList>
            <person name="Palmer J.M."/>
        </authorList>
    </citation>
    <scope>NUCLEOTIDE SEQUENCE [LARGE SCALE GENOMIC DNA]</scope>
    <source>
        <strain evidence="2 3">TWF694</strain>
    </source>
</reference>
<comment type="caution">
    <text evidence="2">The sequence shown here is derived from an EMBL/GenBank/DDBJ whole genome shotgun (WGS) entry which is preliminary data.</text>
</comment>
<organism evidence="2 3">
    <name type="scientific">Orbilia ellipsospora</name>
    <dbReference type="NCBI Taxonomy" id="2528407"/>
    <lineage>
        <taxon>Eukaryota</taxon>
        <taxon>Fungi</taxon>
        <taxon>Dikarya</taxon>
        <taxon>Ascomycota</taxon>
        <taxon>Pezizomycotina</taxon>
        <taxon>Orbiliomycetes</taxon>
        <taxon>Orbiliales</taxon>
        <taxon>Orbiliaceae</taxon>
        <taxon>Orbilia</taxon>
    </lineage>
</organism>
<protein>
    <submittedName>
        <fullName evidence="2">Uncharacterized protein</fullName>
    </submittedName>
</protein>
<keyword evidence="3" id="KW-1185">Reference proteome</keyword>
<sequence>MEHFAPFTPNNSRISIIDSLVENAILQRNYGSEEYLALNNSGNPNLDDPCELPGSYPYTELPTRPATGSPVNNQFRPPNRPQPGLASPSLDTPFDSTGGFWSPPQNTPQTNQGSRSRGRRFRPVESSEFLPEYVIDNYLKANPGKDGFFCVFRKTYVLRSDGRTPFDGFVLPVNQTTLWRADQVFGHLFEVTTWGALVYHGEFQDNDRDFLSYWSQKSVLKELKAPDCEDESHAFFIPNSLTANGSRNLRTEYLLLLEAMPLALSSAKTQLNVTSSGIFIPLKGSELARATATGKDSGTWRRLFNLPGYKLGSHDLRPLANLDRKGHWLLYINFPKLIAQIVASAKCQPQLICKHISQGDSISSQLAEYEANGSVKCYFNYFYPSIKLRIPLIEYKNHGWMYTELPSMDVLVS</sequence>
<evidence type="ECO:0000313" key="2">
    <source>
        <dbReference type="EMBL" id="KAK6541687.1"/>
    </source>
</evidence>
<feature type="region of interest" description="Disordered" evidence="1">
    <location>
        <begin position="47"/>
        <end position="122"/>
    </location>
</feature>